<dbReference type="AlphaFoldDB" id="A0A382MD41"/>
<gene>
    <name evidence="1" type="ORF">METZ01_LOCUS299312</name>
</gene>
<dbReference type="EMBL" id="UINC01092674">
    <property type="protein sequence ID" value="SVC46458.1"/>
    <property type="molecule type" value="Genomic_DNA"/>
</dbReference>
<protein>
    <submittedName>
        <fullName evidence="1">Uncharacterized protein</fullName>
    </submittedName>
</protein>
<dbReference type="InterPro" id="IPR016162">
    <property type="entry name" value="Ald_DH_N"/>
</dbReference>
<organism evidence="1">
    <name type="scientific">marine metagenome</name>
    <dbReference type="NCBI Taxonomy" id="408172"/>
    <lineage>
        <taxon>unclassified sequences</taxon>
        <taxon>metagenomes</taxon>
        <taxon>ecological metagenomes</taxon>
    </lineage>
</organism>
<dbReference type="SUPFAM" id="SSF53720">
    <property type="entry name" value="ALDH-like"/>
    <property type="match status" value="1"/>
</dbReference>
<proteinExistence type="predicted"/>
<evidence type="ECO:0000313" key="1">
    <source>
        <dbReference type="EMBL" id="SVC46458.1"/>
    </source>
</evidence>
<dbReference type="InterPro" id="IPR016161">
    <property type="entry name" value="Ald_DH/histidinol_DH"/>
</dbReference>
<feature type="non-terminal residue" evidence="1">
    <location>
        <position position="106"/>
    </location>
</feature>
<dbReference type="Gene3D" id="3.40.605.10">
    <property type="entry name" value="Aldehyde Dehydrogenase, Chain A, domain 1"/>
    <property type="match status" value="1"/>
</dbReference>
<reference evidence="1" key="1">
    <citation type="submission" date="2018-05" db="EMBL/GenBank/DDBJ databases">
        <authorList>
            <person name="Lanie J.A."/>
            <person name="Ng W.-L."/>
            <person name="Kazmierczak K.M."/>
            <person name="Andrzejewski T.M."/>
            <person name="Davidsen T.M."/>
            <person name="Wayne K.J."/>
            <person name="Tettelin H."/>
            <person name="Glass J.I."/>
            <person name="Rusch D."/>
            <person name="Podicherti R."/>
            <person name="Tsui H.-C.T."/>
            <person name="Winkler M.E."/>
        </authorList>
    </citation>
    <scope>NUCLEOTIDE SEQUENCE</scope>
</reference>
<name>A0A382MD41_9ZZZZ</name>
<sequence length="106" mass="12279">MNNTLTRQKMRSLSEGIPNILVRLDRLDRLMYMMIEFQDHIPDALAGDFGHRSPIVSKFSDIVTVLDSIRYIKKNLKRWMEPDIRFVASPLNLLGAKAYVQYQPVG</sequence>
<dbReference type="GO" id="GO:0016491">
    <property type="term" value="F:oxidoreductase activity"/>
    <property type="evidence" value="ECO:0007669"/>
    <property type="project" value="InterPro"/>
</dbReference>
<accession>A0A382MD41</accession>